<keyword evidence="3" id="KW-1185">Reference proteome</keyword>
<proteinExistence type="predicted"/>
<dbReference type="OrthoDB" id="2374173at2759"/>
<gene>
    <name evidence="2" type="ORF">FCALED_LOCUS752</name>
</gene>
<comment type="caution">
    <text evidence="2">The sequence shown here is derived from an EMBL/GenBank/DDBJ whole genome shotgun (WGS) entry which is preliminary data.</text>
</comment>
<feature type="compositionally biased region" description="Basic and acidic residues" evidence="1">
    <location>
        <begin position="88"/>
        <end position="106"/>
    </location>
</feature>
<feature type="compositionally biased region" description="Basic residues" evidence="1">
    <location>
        <begin position="177"/>
        <end position="191"/>
    </location>
</feature>
<feature type="region of interest" description="Disordered" evidence="1">
    <location>
        <begin position="1"/>
        <end position="223"/>
    </location>
</feature>
<dbReference type="EMBL" id="CAJVPQ010000081">
    <property type="protein sequence ID" value="CAG8443890.1"/>
    <property type="molecule type" value="Genomic_DNA"/>
</dbReference>
<evidence type="ECO:0000313" key="3">
    <source>
        <dbReference type="Proteomes" id="UP000789570"/>
    </source>
</evidence>
<name>A0A9N8VAM4_9GLOM</name>
<evidence type="ECO:0000256" key="1">
    <source>
        <dbReference type="SAM" id="MobiDB-lite"/>
    </source>
</evidence>
<dbReference type="Proteomes" id="UP000789570">
    <property type="component" value="Unassembled WGS sequence"/>
</dbReference>
<evidence type="ECO:0000313" key="2">
    <source>
        <dbReference type="EMBL" id="CAG8443890.1"/>
    </source>
</evidence>
<feature type="compositionally biased region" description="Basic residues" evidence="1">
    <location>
        <begin position="1"/>
        <end position="12"/>
    </location>
</feature>
<feature type="compositionally biased region" description="Acidic residues" evidence="1">
    <location>
        <begin position="134"/>
        <end position="144"/>
    </location>
</feature>
<reference evidence="2" key="1">
    <citation type="submission" date="2021-06" db="EMBL/GenBank/DDBJ databases">
        <authorList>
            <person name="Kallberg Y."/>
            <person name="Tangrot J."/>
            <person name="Rosling A."/>
        </authorList>
    </citation>
    <scope>NUCLEOTIDE SEQUENCE</scope>
    <source>
        <strain evidence="2">UK204</strain>
    </source>
</reference>
<feature type="compositionally biased region" description="Low complexity" evidence="1">
    <location>
        <begin position="117"/>
        <end position="129"/>
    </location>
</feature>
<sequence length="281" mass="30653">MDSIRRSTRKRKCVDYNDKCALPTDNVEDLESPSGGKQKTKTNDEDSLQGSSSRAFTRNMPHNGENEASSGLVQTRKKKKLSLGKKGSNKDNKEKEPDVEKSEETPKYGGAQEMNMVVITDPTPTDVTIKNGAEDDDLFDDGELSDPSAKSDDDSDDDKFVFDVSDDESDYEESSKSKSKKKSPNTGRKTKSTSAKESGGKGIGKKQTNTSEPSNKKTVSSLLTKKTIGGLKKKAIGESIPSTPKFTSDFKPISGALSKIPSSGLSRKLKVKPLHPYFKKQ</sequence>
<accession>A0A9N8VAM4</accession>
<organism evidence="2 3">
    <name type="scientific">Funneliformis caledonium</name>
    <dbReference type="NCBI Taxonomy" id="1117310"/>
    <lineage>
        <taxon>Eukaryota</taxon>
        <taxon>Fungi</taxon>
        <taxon>Fungi incertae sedis</taxon>
        <taxon>Mucoromycota</taxon>
        <taxon>Glomeromycotina</taxon>
        <taxon>Glomeromycetes</taxon>
        <taxon>Glomerales</taxon>
        <taxon>Glomeraceae</taxon>
        <taxon>Funneliformis</taxon>
    </lineage>
</organism>
<dbReference type="AlphaFoldDB" id="A0A9N8VAM4"/>
<protein>
    <submittedName>
        <fullName evidence="2">12141_t:CDS:1</fullName>
    </submittedName>
</protein>